<protein>
    <submittedName>
        <fullName evidence="2">Uncharacterized protein</fullName>
    </submittedName>
</protein>
<organism evidence="2">
    <name type="scientific">marine sediment metagenome</name>
    <dbReference type="NCBI Taxonomy" id="412755"/>
    <lineage>
        <taxon>unclassified sequences</taxon>
        <taxon>metagenomes</taxon>
        <taxon>ecological metagenomes</taxon>
    </lineage>
</organism>
<reference evidence="2" key="1">
    <citation type="journal article" date="2015" name="Nature">
        <title>Complex archaea that bridge the gap between prokaryotes and eukaryotes.</title>
        <authorList>
            <person name="Spang A."/>
            <person name="Saw J.H."/>
            <person name="Jorgensen S.L."/>
            <person name="Zaremba-Niedzwiedzka K."/>
            <person name="Martijn J."/>
            <person name="Lind A.E."/>
            <person name="van Eijk R."/>
            <person name="Schleper C."/>
            <person name="Guy L."/>
            <person name="Ettema T.J."/>
        </authorList>
    </citation>
    <scope>NUCLEOTIDE SEQUENCE</scope>
</reference>
<feature type="region of interest" description="Disordered" evidence="1">
    <location>
        <begin position="1"/>
        <end position="23"/>
    </location>
</feature>
<evidence type="ECO:0000256" key="1">
    <source>
        <dbReference type="SAM" id="MobiDB-lite"/>
    </source>
</evidence>
<evidence type="ECO:0000313" key="2">
    <source>
        <dbReference type="EMBL" id="KKM67458.1"/>
    </source>
</evidence>
<proteinExistence type="predicted"/>
<accession>A0A0F9JD14</accession>
<dbReference type="AlphaFoldDB" id="A0A0F9JD14"/>
<gene>
    <name evidence="2" type="ORF">LCGC14_1470920</name>
</gene>
<name>A0A0F9JD14_9ZZZZ</name>
<feature type="compositionally biased region" description="Polar residues" evidence="1">
    <location>
        <begin position="1"/>
        <end position="13"/>
    </location>
</feature>
<sequence>MSSNTLPDKTTSGFGRRQDDDRRVETIGASVSTDEKEAILTALHQSGFANQSHGIRTVLLAFAQSAAVRDATAKALATAA</sequence>
<dbReference type="EMBL" id="LAZR01010345">
    <property type="protein sequence ID" value="KKM67458.1"/>
    <property type="molecule type" value="Genomic_DNA"/>
</dbReference>
<comment type="caution">
    <text evidence="2">The sequence shown here is derived from an EMBL/GenBank/DDBJ whole genome shotgun (WGS) entry which is preliminary data.</text>
</comment>